<dbReference type="InterPro" id="IPR009001">
    <property type="entry name" value="Transl_elong_EF1A/Init_IF2_C"/>
</dbReference>
<evidence type="ECO:0000256" key="10">
    <source>
        <dbReference type="ARBA" id="ARBA00023134"/>
    </source>
</evidence>
<sequence>MGTGFAVRERDQARRPAFAAKVGTGFAVRERDQARRPAFAAKACPRAPTRRMGTGFAVRERDQGRTIMSTLASAPASAPSADTDIGLWLSQQTDKSLLRFLTCGSVDDGKSTLIGRLLYDSQLILDDQLATLKSDSRNRHVGDEGIDFSLLVDGLVAEREQGITIDVAYRFFSTEKRKFIVADTPGHEQYTRNMATGASNADLALLLVDARKGLLTQTRRHSFILSLIGVKHVVLVINKIDLMEYSQEVFDTIVADYTEFAKDLGFASLAAVPISALRGDNIVENSERTPWYTGTPLLPYLEAIVVDEDRSKTPFRFPVQWVNRPNLDFRGFSGTIAGGTVSVGDEVLVAASRKPAKIVRIVTMDGDLQSAIAGQAVTLVLDREIDISRGDMLTHPGHTPDYSNQFQAEIVWMADEPAYPGRSYLLKIGSQLVPATLTDLKHKTNVNTLEKSAAKRLELNEVGTLTLATDKPIAFDPYQTNGLTGGFILIDRINNLTLGAGTISYGLQRGKNLSYQAFDVNREVRALQKGQTPQIVWFTGLSGSGKSTIANLLEKRLTAEGRHVYILDGDNIRHGLNKDLGFTDAARVENIRRVAEVARLMADAGLIVLVSFISPFRNERRLAREVAGDIAFIEAYVDTPLEICEQRDPKGLYAKARAGQITNFTGIDSPFEPPERADITLNGATKTPEQMTDEIYEMIGA</sequence>
<dbReference type="InterPro" id="IPR031157">
    <property type="entry name" value="G_TR_CS"/>
</dbReference>
<dbReference type="InterPro" id="IPR027417">
    <property type="entry name" value="P-loop_NTPase"/>
</dbReference>
<dbReference type="GO" id="GO:0004781">
    <property type="term" value="F:sulfate adenylyltransferase (ATP) activity"/>
    <property type="evidence" value="ECO:0007669"/>
    <property type="project" value="UniProtKB-UniRule"/>
</dbReference>
<comment type="subunit">
    <text evidence="14">Heterodimer composed of CysD, the smaller subunit, and CysN.</text>
</comment>
<evidence type="ECO:0000259" key="16">
    <source>
        <dbReference type="PROSITE" id="PS51722"/>
    </source>
</evidence>
<comment type="function">
    <text evidence="15">Catalyzes the synthesis of activated sulfate.</text>
</comment>
<dbReference type="STRING" id="1082931.KKY_1296"/>
<dbReference type="EC" id="2.7.1.25" evidence="15"/>
<dbReference type="GO" id="GO:0005524">
    <property type="term" value="F:ATP binding"/>
    <property type="evidence" value="ECO:0007669"/>
    <property type="project" value="UniProtKB-UniRule"/>
</dbReference>
<comment type="function">
    <text evidence="12">Proposed to provide activated sulfate for transfer to Nod factor. ATP sulfurylase may be the GTPase, regulating ATP sulfurylase activity.</text>
</comment>
<evidence type="ECO:0000256" key="4">
    <source>
        <dbReference type="ARBA" id="ARBA00007237"/>
    </source>
</evidence>
<evidence type="ECO:0000256" key="6">
    <source>
        <dbReference type="ARBA" id="ARBA00022679"/>
    </source>
</evidence>
<dbReference type="SUPFAM" id="SSF50465">
    <property type="entry name" value="EF-Tu/eEF-1alpha/eIF2-gamma C-terminal domain"/>
    <property type="match status" value="1"/>
</dbReference>
<comment type="similarity">
    <text evidence="14">Belongs to the TRAFAC class translation factor GTPase superfamily. Classic translation factor GTPase family. CysN/NodQ subfamily.</text>
</comment>
<dbReference type="Pfam" id="PF00009">
    <property type="entry name" value="GTP_EFTU"/>
    <property type="match status" value="1"/>
</dbReference>
<dbReference type="Gene3D" id="2.40.30.10">
    <property type="entry name" value="Translation factors"/>
    <property type="match status" value="2"/>
</dbReference>
<dbReference type="GO" id="GO:0003924">
    <property type="term" value="F:GTPase activity"/>
    <property type="evidence" value="ECO:0007669"/>
    <property type="project" value="InterPro"/>
</dbReference>
<keyword evidence="11" id="KW-0511">Multifunctional enzyme</keyword>
<dbReference type="InterPro" id="IPR050100">
    <property type="entry name" value="TRAFAC_GTPase_members"/>
</dbReference>
<feature type="domain" description="Tr-type G" evidence="16">
    <location>
        <begin position="95"/>
        <end position="312"/>
    </location>
</feature>
<keyword evidence="9 14" id="KW-0067">ATP-binding</keyword>
<comment type="pathway">
    <text evidence="14">Sulfur metabolism; hydrogen sulfide biosynthesis; sulfite from sulfate: step 1/3.</text>
</comment>
<dbReference type="PROSITE" id="PS00301">
    <property type="entry name" value="G_TR_1"/>
    <property type="match status" value="1"/>
</dbReference>
<evidence type="ECO:0000313" key="18">
    <source>
        <dbReference type="Proteomes" id="UP000008850"/>
    </source>
</evidence>
<keyword evidence="15" id="KW-0597">Phosphoprotein</keyword>
<keyword evidence="10 14" id="KW-0342">GTP-binding</keyword>
<reference evidence="17 18" key="1">
    <citation type="journal article" date="2012" name="J. Bacteriol.">
        <title>Complete genome sequence of Pelagibacterium halotolerans B2T.</title>
        <authorList>
            <person name="Huo Y.Y."/>
            <person name="Cheng H."/>
            <person name="Han X.F."/>
            <person name="Jiang X.W."/>
            <person name="Sun C."/>
            <person name="Zhang X.Q."/>
            <person name="Zhu X.F."/>
            <person name="Liu Y.F."/>
            <person name="Li P.F."/>
            <person name="Ni P.X."/>
            <person name="Wu M."/>
        </authorList>
    </citation>
    <scope>NUCLEOTIDE SEQUENCE [LARGE SCALE GENOMIC DNA]</scope>
    <source>
        <strain evidence="18">DSM 22347 / JCM 15775 / CGMCC 1.7692 / B2</strain>
    </source>
</reference>
<dbReference type="CDD" id="cd04095">
    <property type="entry name" value="CysN_NoDQ_III"/>
    <property type="match status" value="1"/>
</dbReference>
<dbReference type="InterPro" id="IPR000795">
    <property type="entry name" value="T_Tr_GTP-bd_dom"/>
</dbReference>
<gene>
    <name evidence="14" type="primary">cysN</name>
    <name evidence="15" type="synonym">cysC</name>
    <name evidence="17" type="ordered locus">KKY_1296</name>
</gene>
<keyword evidence="18" id="KW-1185">Reference proteome</keyword>
<dbReference type="Gene3D" id="3.40.50.300">
    <property type="entry name" value="P-loop containing nucleotide triphosphate hydrolases"/>
    <property type="match status" value="2"/>
</dbReference>
<evidence type="ECO:0000256" key="2">
    <source>
        <dbReference type="ARBA" id="ARBA00002357"/>
    </source>
</evidence>
<dbReference type="NCBIfam" id="NF003013">
    <property type="entry name" value="PRK03846.1"/>
    <property type="match status" value="1"/>
</dbReference>
<dbReference type="InterPro" id="IPR011779">
    <property type="entry name" value="SO4_adenylTrfase_lsu"/>
</dbReference>
<proteinExistence type="inferred from homology"/>
<keyword evidence="8 14" id="KW-0547">Nucleotide-binding</keyword>
<feature type="binding site" evidence="14">
    <location>
        <begin position="238"/>
        <end position="241"/>
    </location>
    <ligand>
        <name>GTP</name>
        <dbReference type="ChEBI" id="CHEBI:37565"/>
    </ligand>
</feature>
<dbReference type="InterPro" id="IPR054696">
    <property type="entry name" value="GTP-eEF1A_C"/>
</dbReference>
<comment type="similarity">
    <text evidence="15">Belongs to the APS kinase family.</text>
</comment>
<comment type="catalytic activity">
    <reaction evidence="13 14">
        <text>sulfate + ATP + H(+) = adenosine 5'-phosphosulfate + diphosphate</text>
        <dbReference type="Rhea" id="RHEA:18133"/>
        <dbReference type="ChEBI" id="CHEBI:15378"/>
        <dbReference type="ChEBI" id="CHEBI:16189"/>
        <dbReference type="ChEBI" id="CHEBI:30616"/>
        <dbReference type="ChEBI" id="CHEBI:33019"/>
        <dbReference type="ChEBI" id="CHEBI:58243"/>
        <dbReference type="EC" id="2.7.7.4"/>
    </reaction>
</comment>
<dbReference type="eggNOG" id="COG2895">
    <property type="taxonomic scope" value="Bacteria"/>
</dbReference>
<feature type="binding site" evidence="14">
    <location>
        <begin position="183"/>
        <end position="187"/>
    </location>
    <ligand>
        <name>GTP</name>
        <dbReference type="ChEBI" id="CHEBI:37565"/>
    </ligand>
</feature>
<dbReference type="HOGENOM" id="CLU_007265_5_1_5"/>
<dbReference type="InterPro" id="IPR002891">
    <property type="entry name" value="APS"/>
</dbReference>
<dbReference type="InterPro" id="IPR041757">
    <property type="entry name" value="CysN_GTP-bd"/>
</dbReference>
<dbReference type="SUPFAM" id="SSF50447">
    <property type="entry name" value="Translation proteins"/>
    <property type="match status" value="1"/>
</dbReference>
<dbReference type="AlphaFoldDB" id="G4R842"/>
<dbReference type="EMBL" id="CP003075">
    <property type="protein sequence ID" value="AEQ51320.1"/>
    <property type="molecule type" value="Genomic_DNA"/>
</dbReference>
<dbReference type="Proteomes" id="UP000008850">
    <property type="component" value="Chromosome"/>
</dbReference>
<dbReference type="Pfam" id="PF22594">
    <property type="entry name" value="GTP-eEF1A_C"/>
    <property type="match status" value="1"/>
</dbReference>
<protein>
    <recommendedName>
        <fullName evidence="14 15">Multifunctional fusion protein</fullName>
    </recommendedName>
    <domain>
        <recommendedName>
            <fullName evidence="14">Sulfate adenylyltransferase subunit 1</fullName>
            <ecNumber evidence="14">2.7.7.4</ecNumber>
        </recommendedName>
        <alternativeName>
            <fullName evidence="14">ATP-sulfurylase large subunit</fullName>
        </alternativeName>
        <alternativeName>
            <fullName evidence="14">Sulfate adenylate transferase</fullName>
            <shortName evidence="14">SAT</shortName>
        </alternativeName>
    </domain>
    <domain>
        <recommendedName>
            <fullName evidence="15">Adenylyl-sulfate kinase</fullName>
            <ecNumber evidence="15">2.7.1.25</ecNumber>
        </recommendedName>
        <alternativeName>
            <fullName evidence="15">APS kinase</fullName>
        </alternativeName>
        <alternativeName>
            <fullName evidence="15">ATP adenosine-5'-phosphosulfate 3'-phosphotransferase</fullName>
        </alternativeName>
        <alternativeName>
            <fullName evidence="15">Adenosine-5'-phosphosulfate kinase</fullName>
        </alternativeName>
    </domain>
</protein>
<dbReference type="CDD" id="cd04166">
    <property type="entry name" value="CysN_ATPS"/>
    <property type="match status" value="1"/>
</dbReference>
<dbReference type="eggNOG" id="COG0529">
    <property type="taxonomic scope" value="Bacteria"/>
</dbReference>
<evidence type="ECO:0000256" key="9">
    <source>
        <dbReference type="ARBA" id="ARBA00022840"/>
    </source>
</evidence>
<dbReference type="GO" id="GO:0070814">
    <property type="term" value="P:hydrogen sulfide biosynthetic process"/>
    <property type="evidence" value="ECO:0007669"/>
    <property type="project" value="UniProtKB-UniRule"/>
</dbReference>
<dbReference type="Pfam" id="PF01583">
    <property type="entry name" value="APS_kinase"/>
    <property type="match status" value="1"/>
</dbReference>
<dbReference type="NCBIfam" id="NF003478">
    <property type="entry name" value="PRK05124.1"/>
    <property type="match status" value="1"/>
</dbReference>
<dbReference type="KEGG" id="phl:KKY_1296"/>
<dbReference type="SUPFAM" id="SSF52540">
    <property type="entry name" value="P-loop containing nucleoside triphosphate hydrolases"/>
    <property type="match status" value="2"/>
</dbReference>
<feature type="active site" description="Phosphoserine intermediate" evidence="15">
    <location>
        <position position="614"/>
    </location>
</feature>
<dbReference type="InterPro" id="IPR009000">
    <property type="entry name" value="Transl_B-barrel_sf"/>
</dbReference>
<evidence type="ECO:0000256" key="14">
    <source>
        <dbReference type="HAMAP-Rule" id="MF_00062"/>
    </source>
</evidence>
<comment type="function">
    <text evidence="14">With CysD forms the ATP sulfurylase (ATPS) that catalyzes the adenylation of sulfate producing adenosine 5'-phosphosulfate (APS) and diphosphate, the first enzymatic step in sulfur assimilation pathway. APS synthesis involves the formation of a high-energy phosphoric-sulfuric acid anhydride bond driven by GTP hydrolysis by CysN coupled to ATP hydrolysis by CysD.</text>
</comment>
<dbReference type="CDD" id="cd02027">
    <property type="entry name" value="APSK"/>
    <property type="match status" value="1"/>
</dbReference>
<organism evidence="17 18">
    <name type="scientific">Pelagibacterium halotolerans (strain DSM 22347 / JCM 15775 / CGMCC 1.7692 / B2)</name>
    <dbReference type="NCBI Taxonomy" id="1082931"/>
    <lineage>
        <taxon>Bacteria</taxon>
        <taxon>Pseudomonadati</taxon>
        <taxon>Pseudomonadota</taxon>
        <taxon>Alphaproteobacteria</taxon>
        <taxon>Hyphomicrobiales</taxon>
        <taxon>Devosiaceae</taxon>
        <taxon>Pelagibacterium</taxon>
    </lineage>
</organism>
<dbReference type="HAMAP" id="MF_00065">
    <property type="entry name" value="Adenylyl_sulf_kinase"/>
    <property type="match status" value="1"/>
</dbReference>
<evidence type="ECO:0000256" key="13">
    <source>
        <dbReference type="ARBA" id="ARBA00049370"/>
    </source>
</evidence>
<feature type="binding site" evidence="14">
    <location>
        <begin position="104"/>
        <end position="111"/>
    </location>
    <ligand>
        <name>GTP</name>
        <dbReference type="ChEBI" id="CHEBI:37565"/>
    </ligand>
</feature>
<dbReference type="NCBIfam" id="TIGR02034">
    <property type="entry name" value="CysN"/>
    <property type="match status" value="1"/>
</dbReference>
<keyword evidence="15 17" id="KW-0418">Kinase</keyword>
<comment type="similarity">
    <text evidence="4">In the N-terminal section; belongs to the TRAFAC class translation factor GTPase superfamily. Classic translation factor GTPase family. CysN/NodQ subfamily.</text>
</comment>
<dbReference type="NCBIfam" id="TIGR00455">
    <property type="entry name" value="apsK"/>
    <property type="match status" value="1"/>
</dbReference>
<dbReference type="UniPathway" id="UPA00140">
    <property type="reaction ID" value="UER00204"/>
</dbReference>
<dbReference type="GO" id="GO:0004020">
    <property type="term" value="F:adenylylsulfate kinase activity"/>
    <property type="evidence" value="ECO:0007669"/>
    <property type="project" value="UniProtKB-UniRule"/>
</dbReference>
<keyword evidence="6 14" id="KW-0808">Transferase</keyword>
<evidence type="ECO:0000313" key="17">
    <source>
        <dbReference type="EMBL" id="AEQ51320.1"/>
    </source>
</evidence>
<dbReference type="NCBIfam" id="NF004035">
    <property type="entry name" value="PRK05506.1"/>
    <property type="match status" value="1"/>
</dbReference>
<dbReference type="PATRIC" id="fig|1082931.4.peg.1277"/>
<comment type="function">
    <text evidence="2">APS kinase catalyzes the synthesis of activated sulfate.</text>
</comment>
<dbReference type="InterPro" id="IPR059117">
    <property type="entry name" value="APS_kinase_dom"/>
</dbReference>
<comment type="pathway">
    <text evidence="15">Sulfur metabolism; hydrogen sulfide biosynthesis; sulfite from sulfate: step 2/3.</text>
</comment>
<dbReference type="PANTHER" id="PTHR23115">
    <property type="entry name" value="TRANSLATION FACTOR"/>
    <property type="match status" value="1"/>
</dbReference>
<dbReference type="InterPro" id="IPR044138">
    <property type="entry name" value="CysN_II"/>
</dbReference>
<dbReference type="EC" id="2.7.7.4" evidence="14"/>
<dbReference type="HAMAP" id="MF_00062">
    <property type="entry name" value="Sulf_adenylyltr_sub1"/>
    <property type="match status" value="1"/>
</dbReference>
<dbReference type="GO" id="GO:0005525">
    <property type="term" value="F:GTP binding"/>
    <property type="evidence" value="ECO:0007669"/>
    <property type="project" value="UniProtKB-UniRule"/>
</dbReference>
<feature type="binding site" evidence="15">
    <location>
        <begin position="540"/>
        <end position="547"/>
    </location>
    <ligand>
        <name>ATP</name>
        <dbReference type="ChEBI" id="CHEBI:30616"/>
    </ligand>
</feature>
<keyword evidence="7 14" id="KW-0548">Nucleotidyltransferase</keyword>
<dbReference type="CDD" id="cd03695">
    <property type="entry name" value="CysN_NodQ_II"/>
    <property type="match status" value="1"/>
</dbReference>
<dbReference type="GO" id="GO:0000103">
    <property type="term" value="P:sulfate assimilation"/>
    <property type="evidence" value="ECO:0007669"/>
    <property type="project" value="UniProtKB-UniRule"/>
</dbReference>
<comment type="catalytic activity">
    <reaction evidence="1 15">
        <text>adenosine 5'-phosphosulfate + ATP = 3'-phosphoadenylyl sulfate + ADP + H(+)</text>
        <dbReference type="Rhea" id="RHEA:24152"/>
        <dbReference type="ChEBI" id="CHEBI:15378"/>
        <dbReference type="ChEBI" id="CHEBI:30616"/>
        <dbReference type="ChEBI" id="CHEBI:58243"/>
        <dbReference type="ChEBI" id="CHEBI:58339"/>
        <dbReference type="ChEBI" id="CHEBI:456216"/>
        <dbReference type="EC" id="2.7.1.25"/>
    </reaction>
</comment>
<evidence type="ECO:0000256" key="8">
    <source>
        <dbReference type="ARBA" id="ARBA00022741"/>
    </source>
</evidence>
<comment type="subunit">
    <text evidence="5">Sulfate-activating enzymes, NodP and NodQ, may be physically associated.</text>
</comment>
<comment type="similarity">
    <text evidence="3">In the C-terminal section; belongs to the APS kinase family.</text>
</comment>
<name>G4R842_PELHB</name>
<evidence type="ECO:0000256" key="7">
    <source>
        <dbReference type="ARBA" id="ARBA00022695"/>
    </source>
</evidence>
<evidence type="ECO:0000256" key="11">
    <source>
        <dbReference type="ARBA" id="ARBA00023268"/>
    </source>
</evidence>
<dbReference type="PRINTS" id="PR00315">
    <property type="entry name" value="ELONGATNFCT"/>
</dbReference>
<dbReference type="InterPro" id="IPR044139">
    <property type="entry name" value="CysN_NoDQ_III"/>
</dbReference>
<evidence type="ECO:0000256" key="1">
    <source>
        <dbReference type="ARBA" id="ARBA00001823"/>
    </source>
</evidence>
<evidence type="ECO:0000256" key="5">
    <source>
        <dbReference type="ARBA" id="ARBA00011760"/>
    </source>
</evidence>
<dbReference type="PROSITE" id="PS51722">
    <property type="entry name" value="G_TR_2"/>
    <property type="match status" value="1"/>
</dbReference>
<evidence type="ECO:0000256" key="12">
    <source>
        <dbReference type="ARBA" id="ARBA00024872"/>
    </source>
</evidence>
<evidence type="ECO:0000256" key="15">
    <source>
        <dbReference type="HAMAP-Rule" id="MF_00065"/>
    </source>
</evidence>
<evidence type="ECO:0000256" key="3">
    <source>
        <dbReference type="ARBA" id="ARBA00005438"/>
    </source>
</evidence>
<accession>G4R842</accession>
<dbReference type="FunFam" id="3.40.50.300:FF:000119">
    <property type="entry name" value="Sulfate adenylyltransferase subunit 1"/>
    <property type="match status" value="1"/>
</dbReference>